<keyword evidence="2" id="KW-0812">Transmembrane</keyword>
<feature type="transmembrane region" description="Helical" evidence="2">
    <location>
        <begin position="38"/>
        <end position="58"/>
    </location>
</feature>
<feature type="region of interest" description="Disordered" evidence="1">
    <location>
        <begin position="541"/>
        <end position="577"/>
    </location>
</feature>
<feature type="transmembrane region" description="Helical" evidence="2">
    <location>
        <begin position="6"/>
        <end position="26"/>
    </location>
</feature>
<organism evidence="4 5">
    <name type="scientific">Sphingopyxis indica</name>
    <dbReference type="NCBI Taxonomy" id="436663"/>
    <lineage>
        <taxon>Bacteria</taxon>
        <taxon>Pseudomonadati</taxon>
        <taxon>Pseudomonadota</taxon>
        <taxon>Alphaproteobacteria</taxon>
        <taxon>Sphingomonadales</taxon>
        <taxon>Sphingomonadaceae</taxon>
        <taxon>Sphingopyxis</taxon>
    </lineage>
</organism>
<dbReference type="PANTHER" id="PTHR34978:SF3">
    <property type="entry name" value="SLR0241 PROTEIN"/>
    <property type="match status" value="1"/>
</dbReference>
<dbReference type="CDD" id="cd07341">
    <property type="entry name" value="M56_BlaR1_MecR1_like"/>
    <property type="match status" value="1"/>
</dbReference>
<keyword evidence="2" id="KW-0472">Membrane</keyword>
<feature type="compositionally biased region" description="Pro residues" evidence="1">
    <location>
        <begin position="554"/>
        <end position="577"/>
    </location>
</feature>
<evidence type="ECO:0000313" key="5">
    <source>
        <dbReference type="Proteomes" id="UP000198339"/>
    </source>
</evidence>
<evidence type="ECO:0000256" key="2">
    <source>
        <dbReference type="SAM" id="Phobius"/>
    </source>
</evidence>
<dbReference type="RefSeq" id="WP_089216597.1">
    <property type="nucleotide sequence ID" value="NZ_FZPA01000010.1"/>
</dbReference>
<name>A0A239JIT7_9SPHN</name>
<feature type="transmembrane region" description="Helical" evidence="2">
    <location>
        <begin position="319"/>
        <end position="339"/>
    </location>
</feature>
<evidence type="ECO:0000313" key="4">
    <source>
        <dbReference type="EMBL" id="SNT05709.1"/>
    </source>
</evidence>
<evidence type="ECO:0000259" key="3">
    <source>
        <dbReference type="Pfam" id="PF05569"/>
    </source>
</evidence>
<keyword evidence="2" id="KW-1133">Transmembrane helix</keyword>
<proteinExistence type="predicted"/>
<reference evidence="4 5" key="1">
    <citation type="submission" date="2017-06" db="EMBL/GenBank/DDBJ databases">
        <authorList>
            <person name="Kim H.J."/>
            <person name="Triplett B.A."/>
        </authorList>
    </citation>
    <scope>NUCLEOTIDE SEQUENCE [LARGE SCALE GENOMIC DNA]</scope>
    <source>
        <strain evidence="4 5">DS15</strain>
    </source>
</reference>
<dbReference type="OrthoDB" id="7565665at2"/>
<dbReference type="InterPro" id="IPR052173">
    <property type="entry name" value="Beta-lactam_resp_regulator"/>
</dbReference>
<dbReference type="EMBL" id="FZPA01000010">
    <property type="protein sequence ID" value="SNT05709.1"/>
    <property type="molecule type" value="Genomic_DNA"/>
</dbReference>
<dbReference type="PANTHER" id="PTHR34978">
    <property type="entry name" value="POSSIBLE SENSOR-TRANSDUCER PROTEIN BLAR"/>
    <property type="match status" value="1"/>
</dbReference>
<dbReference type="InterPro" id="IPR008756">
    <property type="entry name" value="Peptidase_M56"/>
</dbReference>
<dbReference type="Pfam" id="PF05569">
    <property type="entry name" value="Peptidase_M56"/>
    <property type="match status" value="1"/>
</dbReference>
<feature type="transmembrane region" description="Helical" evidence="2">
    <location>
        <begin position="119"/>
        <end position="141"/>
    </location>
</feature>
<gene>
    <name evidence="4" type="ORF">SAMN06295955_110102</name>
</gene>
<protein>
    <submittedName>
        <fullName evidence="4">Signal transducer regulating beta-lactamase production, contains metallopeptidase domain</fullName>
    </submittedName>
</protein>
<dbReference type="AlphaFoldDB" id="A0A239JIT7"/>
<keyword evidence="5" id="KW-1185">Reference proteome</keyword>
<evidence type="ECO:0000256" key="1">
    <source>
        <dbReference type="SAM" id="MobiDB-lite"/>
    </source>
</evidence>
<accession>A0A239JIT7</accession>
<feature type="domain" description="Peptidase M56" evidence="3">
    <location>
        <begin position="117"/>
        <end position="303"/>
    </location>
</feature>
<dbReference type="Proteomes" id="UP000198339">
    <property type="component" value="Unassembled WGS sequence"/>
</dbReference>
<sequence length="577" mass="59648">MTITTSLLLGLAWKSVLVASLALALLRLARSRSAAERSMIAHVGLAALLTLPAATLLLPQWTPLPAAWVAGTAPAVVAAADTSVAATVDAAAASAPAAGEVARPSLWASLPSASELAPWVYALPLALLFLTMLIAVVRLFAMRGRAEVLVQPSWLSALAEAQRRMGFKHGTALLVSDELRSPISWGVIRPTIVLSPHAVQAVGEAEAIIAHELAHVARLDWAKLLGARLACALFWFNPLVWLLARESHQLREEAADDAVLLADIDGPDYASLLVGAARHDNKGALIAAHGVAPGKDSLKRRITRVLDARAKRGPAGPGWIALTLAFLAGVTLPLAAFSATASRPLDEIREHGPSPVAALAPAAARDAAAGPASAAAAGKGKLPVDTLVGMKAMGVTPDDVREMRKGGQDIDADTAIAAKAVGASPAYLNRMRAVFPDASMDDLIGASAMGIDTGYAREMKRYFPDVTIDDLSGLRAVGVTGDYVREMRKAGIRLDDPDDAIAHRAVGGGLDIARTVSGAVGVATGAASLGVGEDTVIEMRGPDGRMTRYSVKPPASPATAAPPGPPLPPAPPEATND</sequence>